<dbReference type="InterPro" id="IPR000209">
    <property type="entry name" value="Peptidase_S8/S53_dom"/>
</dbReference>
<evidence type="ECO:0000256" key="6">
    <source>
        <dbReference type="ARBA" id="ARBA00022729"/>
    </source>
</evidence>
<dbReference type="SUPFAM" id="SSF52743">
    <property type="entry name" value="Subtilisin-like"/>
    <property type="match status" value="1"/>
</dbReference>
<feature type="transmembrane region" description="Helical" evidence="13">
    <location>
        <begin position="1877"/>
        <end position="1897"/>
    </location>
</feature>
<dbReference type="InterPro" id="IPR046450">
    <property type="entry name" value="PA_dom_sf"/>
</dbReference>
<evidence type="ECO:0000256" key="4">
    <source>
        <dbReference type="ARBA" id="ARBA00022525"/>
    </source>
</evidence>
<dbReference type="NCBIfam" id="TIGR02543">
    <property type="entry name" value="List_Bact_rpt"/>
    <property type="match status" value="1"/>
</dbReference>
<dbReference type="Pfam" id="PF02368">
    <property type="entry name" value="Big_2"/>
    <property type="match status" value="2"/>
</dbReference>
<feature type="region of interest" description="Disordered" evidence="12">
    <location>
        <begin position="1830"/>
        <end position="1875"/>
    </location>
</feature>
<keyword evidence="5 11" id="KW-0645">Protease</keyword>
<evidence type="ECO:0000256" key="14">
    <source>
        <dbReference type="SAM" id="SignalP"/>
    </source>
</evidence>
<keyword evidence="6 14" id="KW-0732">Signal</keyword>
<feature type="signal peptide" evidence="14">
    <location>
        <begin position="1"/>
        <end position="20"/>
    </location>
</feature>
<dbReference type="PROSITE" id="PS50847">
    <property type="entry name" value="GRAM_POS_ANCHORING"/>
    <property type="match status" value="1"/>
</dbReference>
<dbReference type="InterPro" id="IPR023828">
    <property type="entry name" value="Peptidase_S8_Ser-AS"/>
</dbReference>
<dbReference type="SUPFAM" id="SSF49373">
    <property type="entry name" value="Invasin/intimin cell-adhesion fragments"/>
    <property type="match status" value="2"/>
</dbReference>
<evidence type="ECO:0000256" key="13">
    <source>
        <dbReference type="SAM" id="Phobius"/>
    </source>
</evidence>
<evidence type="ECO:0000259" key="15">
    <source>
        <dbReference type="PROSITE" id="PS50847"/>
    </source>
</evidence>
<comment type="subcellular location">
    <subcellularLocation>
        <location evidence="1">Cell envelope</location>
    </subcellularLocation>
</comment>
<evidence type="ECO:0000256" key="12">
    <source>
        <dbReference type="SAM" id="MobiDB-lite"/>
    </source>
</evidence>
<evidence type="ECO:0000313" key="16">
    <source>
        <dbReference type="EMBL" id="HIQ61834.1"/>
    </source>
</evidence>
<keyword evidence="4" id="KW-0964">Secreted</keyword>
<evidence type="ECO:0000256" key="5">
    <source>
        <dbReference type="ARBA" id="ARBA00022670"/>
    </source>
</evidence>
<dbReference type="GO" id="GO:0006508">
    <property type="term" value="P:proteolysis"/>
    <property type="evidence" value="ECO:0007669"/>
    <property type="project" value="UniProtKB-KW"/>
</dbReference>
<feature type="active site" description="Charge relay system" evidence="10 11">
    <location>
        <position position="335"/>
    </location>
</feature>
<dbReference type="Pfam" id="PF06280">
    <property type="entry name" value="fn3_5"/>
    <property type="match status" value="1"/>
</dbReference>
<organism evidence="16 17">
    <name type="scientific">Candidatus Enterenecus faecium</name>
    <dbReference type="NCBI Taxonomy" id="2840780"/>
    <lineage>
        <taxon>Bacteria</taxon>
        <taxon>Bacillati</taxon>
        <taxon>Bacillota</taxon>
        <taxon>Clostridia</taxon>
        <taxon>Eubacteriales</taxon>
        <taxon>Candidatus Enterenecus</taxon>
    </lineage>
</organism>
<evidence type="ECO:0000313" key="17">
    <source>
        <dbReference type="Proteomes" id="UP000886879"/>
    </source>
</evidence>
<evidence type="ECO:0000256" key="2">
    <source>
        <dbReference type="ARBA" id="ARBA00011073"/>
    </source>
</evidence>
<dbReference type="Gene3D" id="3.50.30.30">
    <property type="match status" value="1"/>
</dbReference>
<dbReference type="Pfam" id="PF00082">
    <property type="entry name" value="Peptidase_S8"/>
    <property type="match status" value="1"/>
</dbReference>
<comment type="similarity">
    <text evidence="2 11">Belongs to the peptidase S8 family.</text>
</comment>
<dbReference type="SMART" id="SM00635">
    <property type="entry name" value="BID_2"/>
    <property type="match status" value="2"/>
</dbReference>
<accession>A0A9D1CIN7</accession>
<feature type="chain" id="PRO_5039129523" evidence="14">
    <location>
        <begin position="21"/>
        <end position="1903"/>
    </location>
</feature>
<dbReference type="Gene3D" id="2.60.40.1080">
    <property type="match status" value="2"/>
</dbReference>
<dbReference type="Pfam" id="PF09479">
    <property type="entry name" value="Flg_new"/>
    <property type="match status" value="1"/>
</dbReference>
<dbReference type="GO" id="GO:0030313">
    <property type="term" value="C:cell envelope"/>
    <property type="evidence" value="ECO:0007669"/>
    <property type="project" value="UniProtKB-SubCell"/>
</dbReference>
<keyword evidence="13" id="KW-0472">Membrane</keyword>
<evidence type="ECO:0000256" key="11">
    <source>
        <dbReference type="PROSITE-ProRule" id="PRU01240"/>
    </source>
</evidence>
<dbReference type="PROSITE" id="PS00137">
    <property type="entry name" value="SUBTILASE_HIS"/>
    <property type="match status" value="1"/>
</dbReference>
<dbReference type="EMBL" id="DVFO01000104">
    <property type="protein sequence ID" value="HIQ61834.1"/>
    <property type="molecule type" value="Genomic_DNA"/>
</dbReference>
<dbReference type="InterPro" id="IPR022398">
    <property type="entry name" value="Peptidase_S8_His-AS"/>
</dbReference>
<dbReference type="PANTHER" id="PTHR43806">
    <property type="entry name" value="PEPTIDASE S8"/>
    <property type="match status" value="1"/>
</dbReference>
<dbReference type="GO" id="GO:0004252">
    <property type="term" value="F:serine-type endopeptidase activity"/>
    <property type="evidence" value="ECO:0007669"/>
    <property type="project" value="UniProtKB-UniRule"/>
</dbReference>
<proteinExistence type="inferred from homology"/>
<feature type="region of interest" description="Disordered" evidence="12">
    <location>
        <begin position="33"/>
        <end position="54"/>
    </location>
</feature>
<evidence type="ECO:0000256" key="10">
    <source>
        <dbReference type="PIRSR" id="PIRSR615500-1"/>
    </source>
</evidence>
<dbReference type="InterPro" id="IPR019931">
    <property type="entry name" value="LPXTG_anchor"/>
</dbReference>
<keyword evidence="8 11" id="KW-0720">Serine protease</keyword>
<dbReference type="Gene3D" id="2.60.40.1710">
    <property type="entry name" value="Subtilisin-like superfamily"/>
    <property type="match status" value="1"/>
</dbReference>
<evidence type="ECO:0000256" key="7">
    <source>
        <dbReference type="ARBA" id="ARBA00022801"/>
    </source>
</evidence>
<feature type="compositionally biased region" description="Gly residues" evidence="12">
    <location>
        <begin position="1840"/>
        <end position="1858"/>
    </location>
</feature>
<gene>
    <name evidence="16" type="ORF">IAD31_09625</name>
</gene>
<dbReference type="InterPro" id="IPR010435">
    <property type="entry name" value="C5a/SBT2-like_Fn3"/>
</dbReference>
<dbReference type="Gene3D" id="3.40.50.200">
    <property type="entry name" value="Peptidase S8/S53 domain"/>
    <property type="match status" value="1"/>
</dbReference>
<dbReference type="Gene3D" id="2.60.40.4270">
    <property type="entry name" value="Listeria-Bacteroides repeat domain"/>
    <property type="match status" value="1"/>
</dbReference>
<keyword evidence="9" id="KW-0572">Peptidoglycan-anchor</keyword>
<evidence type="ECO:0000256" key="9">
    <source>
        <dbReference type="ARBA" id="ARBA00023088"/>
    </source>
</evidence>
<dbReference type="PROSITE" id="PS00138">
    <property type="entry name" value="SUBTILASE_SER"/>
    <property type="match status" value="1"/>
</dbReference>
<dbReference type="PROSITE" id="PS51892">
    <property type="entry name" value="SUBTILASE"/>
    <property type="match status" value="1"/>
</dbReference>
<reference evidence="16" key="1">
    <citation type="submission" date="2020-10" db="EMBL/GenBank/DDBJ databases">
        <authorList>
            <person name="Gilroy R."/>
        </authorList>
    </citation>
    <scope>NUCLEOTIDE SEQUENCE</scope>
    <source>
        <strain evidence="16">ChiGjej2B2-12916</strain>
    </source>
</reference>
<feature type="compositionally biased region" description="Polar residues" evidence="12">
    <location>
        <begin position="33"/>
        <end position="45"/>
    </location>
</feature>
<dbReference type="InterPro" id="IPR042229">
    <property type="entry name" value="Listeria/Bacterioides_rpt_sf"/>
</dbReference>
<dbReference type="Proteomes" id="UP000886879">
    <property type="component" value="Unassembled WGS sequence"/>
</dbReference>
<reference evidence="16" key="2">
    <citation type="journal article" date="2021" name="PeerJ">
        <title>Extensive microbial diversity within the chicken gut microbiome revealed by metagenomics and culture.</title>
        <authorList>
            <person name="Gilroy R."/>
            <person name="Ravi A."/>
            <person name="Getino M."/>
            <person name="Pursley I."/>
            <person name="Horton D.L."/>
            <person name="Alikhan N.F."/>
            <person name="Baker D."/>
            <person name="Gharbi K."/>
            <person name="Hall N."/>
            <person name="Watson M."/>
            <person name="Adriaenssens E.M."/>
            <person name="Foster-Nyarko E."/>
            <person name="Jarju S."/>
            <person name="Secka A."/>
            <person name="Antonio M."/>
            <person name="Oren A."/>
            <person name="Chaudhuri R.R."/>
            <person name="La Ragione R."/>
            <person name="Hildebrand F."/>
            <person name="Pallen M.J."/>
        </authorList>
    </citation>
    <scope>NUCLEOTIDE SEQUENCE</scope>
    <source>
        <strain evidence="16">ChiGjej2B2-12916</strain>
    </source>
</reference>
<dbReference type="GO" id="GO:0016020">
    <property type="term" value="C:membrane"/>
    <property type="evidence" value="ECO:0007669"/>
    <property type="project" value="InterPro"/>
</dbReference>
<protein>
    <submittedName>
        <fullName evidence="16">S8 family serine peptidase</fullName>
    </submittedName>
</protein>
<keyword evidence="7 11" id="KW-0378">Hydrolase</keyword>
<evidence type="ECO:0000256" key="8">
    <source>
        <dbReference type="ARBA" id="ARBA00022825"/>
    </source>
</evidence>
<feature type="active site" description="Charge relay system" evidence="10 11">
    <location>
        <position position="697"/>
    </location>
</feature>
<dbReference type="InterPro" id="IPR013378">
    <property type="entry name" value="InlB-like_B-rpt"/>
</dbReference>
<name>A0A9D1CIN7_9FIRM</name>
<dbReference type="InterPro" id="IPR036852">
    <property type="entry name" value="Peptidase_S8/S53_dom_sf"/>
</dbReference>
<keyword evidence="13" id="KW-1133">Transmembrane helix</keyword>
<evidence type="ECO:0000256" key="3">
    <source>
        <dbReference type="ARBA" id="ARBA00022512"/>
    </source>
</evidence>
<evidence type="ECO:0000256" key="1">
    <source>
        <dbReference type="ARBA" id="ARBA00004196"/>
    </source>
</evidence>
<dbReference type="PANTHER" id="PTHR43806:SF11">
    <property type="entry name" value="CEREVISIN-RELATED"/>
    <property type="match status" value="1"/>
</dbReference>
<feature type="domain" description="Gram-positive cocci surface proteins LPxTG" evidence="15">
    <location>
        <begin position="1868"/>
        <end position="1903"/>
    </location>
</feature>
<dbReference type="InterPro" id="IPR008964">
    <property type="entry name" value="Invasin/intimin_cell_adhesion"/>
</dbReference>
<dbReference type="SUPFAM" id="SSF52025">
    <property type="entry name" value="PA domain"/>
    <property type="match status" value="1"/>
</dbReference>
<dbReference type="InterPro" id="IPR050131">
    <property type="entry name" value="Peptidase_S8_subtilisin-like"/>
</dbReference>
<dbReference type="PRINTS" id="PR00723">
    <property type="entry name" value="SUBTILISIN"/>
</dbReference>
<keyword evidence="3" id="KW-0134">Cell wall</keyword>
<dbReference type="InterPro" id="IPR003343">
    <property type="entry name" value="Big_2"/>
</dbReference>
<feature type="active site" description="Charge relay system" evidence="10 11">
    <location>
        <position position="229"/>
    </location>
</feature>
<sequence>MAVLLAVMMLAGALPGEAWAEGTQTNERTVQAQEVESESRVQYQDAQDDSQPRYAEDEVVTVIVEMEAPAVMDYYQVSSYAASVGDETSAGEAVSEYLASSDVQQTTQELLNDQQGVIDQVTALAAQQPAVTDDTEENSGEPVGTIVGQWATLVNAMAIRVPYSALDEIRDLDGVKRAYVEQVYDRPEETSGTVDGDKAWYSYSYDKVGVEGVWSEGYTGQGMLVAVLDTGLDLKWGVTQNEDGSQGRGVVRVHEAFTGNSFKNDPNDAENGWDLRYTSESLASFLEDHQLNSTTGADGGVIVWDYNGLYKNLKVPYACDYADGDINVLPTSSDHGTHVSGTVAGYAETDEGEVIFSGVAPDAQLMMMKVFPDQDGGAQQTVTINALEDALKLGADVINLSLGSDNGFADDDTMQNELYAKIEAAGIVLMTSAGNSSYSSASNNYGDNPLTSNVDTAMMSSPAIYDSNLSIASLENSIQVQSYLTWTNEDGEVREISYTDPWTVAMKATFADGKEYPVYLVEGTGTWSDYNAVGWYNEYSNPNGKTGFALVKRGDLSFADKVTNAQSFSTVVHGEKRGILGVLIYDSDPNATELINISVENTSLTSAFINGQDGAAMEAALKAGQSVNIVVPDADKAVESPTDGQMSTFSSWGAGPSLELKPEITAPGGNIWSTIIDQLNTADQGYTGSYGMMSGTSMAAPHMTGIATLVRQYVQSSAAFAGKEPGEVGDIVNQLLVSTAVPQTDQSGVYYSPRQQGAGLVNATAAVDTPAYVTVDGQNVGKLELLDDPDRTGSYDITFDVHNISDKAMTYDVAITLQRPDTQTVDSTWGERNTMMHQDVVIKTMELGQVTVEAGQTARFSKTVTLTDSEKAQLDQLFENGVYVEGFVSLTDTAGTAPTLGLPMLAFYGDWTAAPIFDQGDWTDEAEDGENVMNNESTWGVSLMGSTVVNWSSGGIIGYLDLGQNPFDSDAVMNQTLYCEENITISPNGDEYFDRVDDYILYQLRDAKMIVVRVTDAETGEVYFADWNSYITRTLYNASYAAPIPLSAMYYGLIPTWDGTDQEGNVLPSGTKCKYEIIAYGEGDYGDKVYNEDMGYEITNFDGVAAGELTPTFNGHEMDMTGDVIDFSITVDTVAPELENNTVSIYEKDGRTYMTGTVYDEDGSLANIEVSPYVTRTYKEGYGDPNYSEVGVDSTNAFLVENFYDPAVKTHTFTVDVTEYAHSIESYPGENNVYDFTWNGNVLVSCGDYGANDRSYAITVDSTQGLVLSQTSALLHPGSTFNLSVIDNTDQEGAMTRTSSNPDVATIDEFGLVTAVAPGQTVITVAKGGSSAICVVAVEEVPTVVEDFDLSIQSFDGLKPDGQVVVKVDNLQPANVDLSEIKWTVWEDEDYAENYAEGLIDVDQYTSDGLTGVLYLTVSTSQEGLELPEGNGRLDVTLNGVTRSMDINWDDIYTTSDEDDLVSDMDMGDQVVYVQQGETAELVARYRQNKLHETSEVLTELTGLQLDGPDFYYVGGTYDGTLVNEEGYELPEEIHLYTRYNYDDGSTYDVEIVNYSWYHAYDYDPETGVLHVNYAPNGANNNLVIKAEGVVSEGNPAGEMSGDTWERPDPLYGPFDWTVTSGNGELTQGTVENNWGQEINAALYTPSEPGVSYLTATTKDGQYSVNFAVVCQGVMADTLDLDTHRMDLEAGQSQTLTATLSPEPTLAEDAQVNYISFNPDVASVDENGVVTAHKEGYAYLKVESVADNQVTSYCVVKVTGNMYQVKFVDDTGNIYKLVEVAEGSCVSKPQDPVREGYTFDGWFMDEDGTQAYDFNTPVDADLTLYAHWTKEDTEPTPNPGGDGGSQGGGSGTGDGSQTGGNTKPDGSVPGTGDESNLILPMATLVCAMAGVAVLSVVRRKKED</sequence>
<dbReference type="InterPro" id="IPR015500">
    <property type="entry name" value="Peptidase_S8_subtilisin-rel"/>
</dbReference>
<comment type="caution">
    <text evidence="16">The sequence shown here is derived from an EMBL/GenBank/DDBJ whole genome shotgun (WGS) entry which is preliminary data.</text>
</comment>
<keyword evidence="13" id="KW-0812">Transmembrane</keyword>